<dbReference type="AlphaFoldDB" id="A0A1M7E5G3"/>
<name>A0A1M7E5G3_9BRAD</name>
<sequence length="52" mass="5570">MQRAINFFTPMSTFTAASEKTDRSVDPAVLFPGICLAALLVAILTGVQGVWL</sequence>
<dbReference type="EMBL" id="LT670844">
    <property type="protein sequence ID" value="SHL87005.1"/>
    <property type="molecule type" value="Genomic_DNA"/>
</dbReference>
<accession>A0A1M7E5G3</accession>
<proteinExistence type="predicted"/>
<evidence type="ECO:0000313" key="2">
    <source>
        <dbReference type="EMBL" id="SHL87005.1"/>
    </source>
</evidence>
<organism evidence="2 3">
    <name type="scientific">Bradyrhizobium lablabi</name>
    <dbReference type="NCBI Taxonomy" id="722472"/>
    <lineage>
        <taxon>Bacteria</taxon>
        <taxon>Pseudomonadati</taxon>
        <taxon>Pseudomonadota</taxon>
        <taxon>Alphaproteobacteria</taxon>
        <taxon>Hyphomicrobiales</taxon>
        <taxon>Nitrobacteraceae</taxon>
        <taxon>Bradyrhizobium</taxon>
    </lineage>
</organism>
<evidence type="ECO:0000313" key="3">
    <source>
        <dbReference type="Proteomes" id="UP000189935"/>
    </source>
</evidence>
<keyword evidence="1" id="KW-1133">Transmembrane helix</keyword>
<gene>
    <name evidence="2" type="ORF">SAMN05444159_7048</name>
</gene>
<dbReference type="RefSeq" id="WP_154071604.1">
    <property type="nucleotide sequence ID" value="NZ_LT670844.1"/>
</dbReference>
<keyword evidence="1" id="KW-0472">Membrane</keyword>
<evidence type="ECO:0000256" key="1">
    <source>
        <dbReference type="SAM" id="Phobius"/>
    </source>
</evidence>
<reference evidence="2 3" key="1">
    <citation type="submission" date="2016-11" db="EMBL/GenBank/DDBJ databases">
        <authorList>
            <person name="Jaros S."/>
            <person name="Januszkiewicz K."/>
            <person name="Wedrychowicz H."/>
        </authorList>
    </citation>
    <scope>NUCLEOTIDE SEQUENCE [LARGE SCALE GENOMIC DNA]</scope>
    <source>
        <strain evidence="2 3">GAS499</strain>
    </source>
</reference>
<keyword evidence="1" id="KW-0812">Transmembrane</keyword>
<feature type="transmembrane region" description="Helical" evidence="1">
    <location>
        <begin position="28"/>
        <end position="51"/>
    </location>
</feature>
<dbReference type="Proteomes" id="UP000189935">
    <property type="component" value="Chromosome I"/>
</dbReference>
<protein>
    <submittedName>
        <fullName evidence="2">Uncharacterized protein</fullName>
    </submittedName>
</protein>